<dbReference type="RefSeq" id="WP_092284814.1">
    <property type="nucleotide sequence ID" value="NZ_LT629763.1"/>
</dbReference>
<organism evidence="2 3">
    <name type="scientific">Halopseudomonas sabulinigri</name>
    <dbReference type="NCBI Taxonomy" id="472181"/>
    <lineage>
        <taxon>Bacteria</taxon>
        <taxon>Pseudomonadati</taxon>
        <taxon>Pseudomonadota</taxon>
        <taxon>Gammaproteobacteria</taxon>
        <taxon>Pseudomonadales</taxon>
        <taxon>Pseudomonadaceae</taxon>
        <taxon>Halopseudomonas</taxon>
    </lineage>
</organism>
<gene>
    <name evidence="2" type="ORF">SAMN05216271_1229</name>
</gene>
<evidence type="ECO:0008006" key="4">
    <source>
        <dbReference type="Google" id="ProtNLM"/>
    </source>
</evidence>
<dbReference type="OrthoDB" id="9126735at2"/>
<dbReference type="AlphaFoldDB" id="A0A1H1PPD8"/>
<accession>A0A1H1PPD8</accession>
<feature type="signal peptide" evidence="1">
    <location>
        <begin position="1"/>
        <end position="18"/>
    </location>
</feature>
<evidence type="ECO:0000313" key="2">
    <source>
        <dbReference type="EMBL" id="SDS13181.1"/>
    </source>
</evidence>
<dbReference type="InterPro" id="IPR021393">
    <property type="entry name" value="DUF3034"/>
</dbReference>
<keyword evidence="1" id="KW-0732">Signal</keyword>
<dbReference type="EMBL" id="LT629763">
    <property type="protein sequence ID" value="SDS13181.1"/>
    <property type="molecule type" value="Genomic_DNA"/>
</dbReference>
<dbReference type="Pfam" id="PF11231">
    <property type="entry name" value="DUF3034"/>
    <property type="match status" value="1"/>
</dbReference>
<dbReference type="STRING" id="472181.SAMN05216271_1229"/>
<sequence>MKKTVVAAVLAVCANGVAAEPGGRLLATGGASSIEGAAGGGIVPWAVMSGYAARDEWGGTAFATRVDTGDYRLDSYGAALSFGNRLEVSVARQRLDMDALTKAASLPDKTLNQDIYSLKLRLFGDLIYDRLPQVALGAQYKRQRNFLVPSLVGAERDSDADYYLAASRLFMGAVGGYNLLLNGTLRYSRANETGLLGFGGDRRDSRSLLREGSAVLMPSPQWAVGVEYREKPDNLSFAGESDWQDVFVGYFPSKQLAVVAAWAGLGEIATLEDQQGLYLSLQLSY</sequence>
<proteinExistence type="predicted"/>
<name>A0A1H1PPD8_9GAMM</name>
<reference evidence="3" key="1">
    <citation type="submission" date="2016-10" db="EMBL/GenBank/DDBJ databases">
        <authorList>
            <person name="Varghese N."/>
            <person name="Submissions S."/>
        </authorList>
    </citation>
    <scope>NUCLEOTIDE SEQUENCE [LARGE SCALE GENOMIC DNA]</scope>
    <source>
        <strain evidence="3">JCM 14963</strain>
    </source>
</reference>
<protein>
    <recommendedName>
        <fullName evidence="4">DUF3034 family protein</fullName>
    </recommendedName>
</protein>
<evidence type="ECO:0000313" key="3">
    <source>
        <dbReference type="Proteomes" id="UP000243413"/>
    </source>
</evidence>
<feature type="chain" id="PRO_5009256801" description="DUF3034 family protein" evidence="1">
    <location>
        <begin position="19"/>
        <end position="285"/>
    </location>
</feature>
<dbReference type="Proteomes" id="UP000243413">
    <property type="component" value="Chromosome I"/>
</dbReference>
<evidence type="ECO:0000256" key="1">
    <source>
        <dbReference type="SAM" id="SignalP"/>
    </source>
</evidence>